<keyword evidence="3" id="KW-1185">Reference proteome</keyword>
<feature type="compositionally biased region" description="Basic and acidic residues" evidence="1">
    <location>
        <begin position="21"/>
        <end position="34"/>
    </location>
</feature>
<organism evidence="2 3">
    <name type="scientific">Etheostoma spectabile</name>
    <name type="common">orangethroat darter</name>
    <dbReference type="NCBI Taxonomy" id="54343"/>
    <lineage>
        <taxon>Eukaryota</taxon>
        <taxon>Metazoa</taxon>
        <taxon>Chordata</taxon>
        <taxon>Craniata</taxon>
        <taxon>Vertebrata</taxon>
        <taxon>Euteleostomi</taxon>
        <taxon>Actinopterygii</taxon>
        <taxon>Neopterygii</taxon>
        <taxon>Teleostei</taxon>
        <taxon>Neoteleostei</taxon>
        <taxon>Acanthomorphata</taxon>
        <taxon>Eupercaria</taxon>
        <taxon>Perciformes</taxon>
        <taxon>Percoidei</taxon>
        <taxon>Percidae</taxon>
        <taxon>Etheostomatinae</taxon>
        <taxon>Etheostoma</taxon>
    </lineage>
</organism>
<accession>A0A5J5DBD3</accession>
<feature type="region of interest" description="Disordered" evidence="1">
    <location>
        <begin position="1"/>
        <end position="60"/>
    </location>
</feature>
<evidence type="ECO:0000256" key="1">
    <source>
        <dbReference type="SAM" id="MobiDB-lite"/>
    </source>
</evidence>
<feature type="non-terminal residue" evidence="2">
    <location>
        <position position="167"/>
    </location>
</feature>
<feature type="compositionally biased region" description="Polar residues" evidence="1">
    <location>
        <begin position="1"/>
        <end position="15"/>
    </location>
</feature>
<feature type="compositionally biased region" description="Basic and acidic residues" evidence="1">
    <location>
        <begin position="127"/>
        <end position="141"/>
    </location>
</feature>
<dbReference type="PANTHER" id="PTHR15468:SF2">
    <property type="entry name" value="ZINC FINGER PROTEIN 185"/>
    <property type="match status" value="1"/>
</dbReference>
<dbReference type="InterPro" id="IPR052621">
    <property type="entry name" value="Cell_Prolif/Cornif_Regul"/>
</dbReference>
<evidence type="ECO:0000313" key="3">
    <source>
        <dbReference type="Proteomes" id="UP000327493"/>
    </source>
</evidence>
<sequence length="167" mass="18631">MRDDSSWLQQRQDAQAETEEEKPWLAEVRARRLNGDIVDTSPVSSPTTSTPPPTKTDGERYTTQLSYVTEASSPGFLIRGVFTKLDKPASPVTTNGVSATTTQFTHKPSESYKKIAPYTVRATPENQEDKLSNEELEKRTEAAGNVLKQSAVRQRSYVLSAAKKFEY</sequence>
<reference evidence="2 3" key="1">
    <citation type="submission" date="2019-08" db="EMBL/GenBank/DDBJ databases">
        <title>A chromosome-level genome assembly, high-density linkage maps, and genome scans reveal the genomic architecture of hybrid incompatibilities underlying speciation via character displacement in darters (Percidae: Etheostominae).</title>
        <authorList>
            <person name="Moran R.L."/>
            <person name="Catchen J.M."/>
            <person name="Fuller R.C."/>
        </authorList>
    </citation>
    <scope>NUCLEOTIDE SEQUENCE [LARGE SCALE GENOMIC DNA]</scope>
    <source>
        <strain evidence="2">EspeVRDwgs_2016</strain>
        <tissue evidence="2">Muscle</tissue>
    </source>
</reference>
<name>A0A5J5DBD3_9PERO</name>
<dbReference type="PANTHER" id="PTHR15468">
    <property type="entry name" value="ZNF185"/>
    <property type="match status" value="1"/>
</dbReference>
<dbReference type="EMBL" id="VOFY01000010">
    <property type="protein sequence ID" value="KAA8589061.1"/>
    <property type="molecule type" value="Genomic_DNA"/>
</dbReference>
<comment type="caution">
    <text evidence="2">The sequence shown here is derived from an EMBL/GenBank/DDBJ whole genome shotgun (WGS) entry which is preliminary data.</text>
</comment>
<evidence type="ECO:0000313" key="2">
    <source>
        <dbReference type="EMBL" id="KAA8589061.1"/>
    </source>
</evidence>
<dbReference type="Proteomes" id="UP000327493">
    <property type="component" value="Chromosome 10"/>
</dbReference>
<gene>
    <name evidence="2" type="ORF">FQN60_010406</name>
</gene>
<dbReference type="AlphaFoldDB" id="A0A5J5DBD3"/>
<proteinExistence type="predicted"/>
<protein>
    <submittedName>
        <fullName evidence="2">Uncharacterized protein</fullName>
    </submittedName>
</protein>
<feature type="region of interest" description="Disordered" evidence="1">
    <location>
        <begin position="124"/>
        <end position="143"/>
    </location>
</feature>